<protein>
    <submittedName>
        <fullName evidence="1">Uncharacterized protein</fullName>
    </submittedName>
</protein>
<name>A0A7J7EIF0_DICBM</name>
<accession>A0A7J7EIF0</accession>
<organism evidence="1 2">
    <name type="scientific">Diceros bicornis minor</name>
    <name type="common">South-central black rhinoceros</name>
    <dbReference type="NCBI Taxonomy" id="77932"/>
    <lineage>
        <taxon>Eukaryota</taxon>
        <taxon>Metazoa</taxon>
        <taxon>Chordata</taxon>
        <taxon>Craniata</taxon>
        <taxon>Vertebrata</taxon>
        <taxon>Euteleostomi</taxon>
        <taxon>Mammalia</taxon>
        <taxon>Eutheria</taxon>
        <taxon>Laurasiatheria</taxon>
        <taxon>Perissodactyla</taxon>
        <taxon>Rhinocerotidae</taxon>
        <taxon>Diceros</taxon>
    </lineage>
</organism>
<dbReference type="Proteomes" id="UP000551758">
    <property type="component" value="Unassembled WGS sequence"/>
</dbReference>
<sequence length="34" mass="3966">MELSRSGHLWWYILERSRNTHVICSLRGCLSSSS</sequence>
<evidence type="ECO:0000313" key="1">
    <source>
        <dbReference type="EMBL" id="KAF5915518.1"/>
    </source>
</evidence>
<dbReference type="AlphaFoldDB" id="A0A7J7EIF0"/>
<gene>
    <name evidence="1" type="ORF">HPG69_012682</name>
</gene>
<proteinExistence type="predicted"/>
<dbReference type="EMBL" id="JACDTQ010002860">
    <property type="protein sequence ID" value="KAF5915518.1"/>
    <property type="molecule type" value="Genomic_DNA"/>
</dbReference>
<keyword evidence="2" id="KW-1185">Reference proteome</keyword>
<evidence type="ECO:0000313" key="2">
    <source>
        <dbReference type="Proteomes" id="UP000551758"/>
    </source>
</evidence>
<comment type="caution">
    <text evidence="1">The sequence shown here is derived from an EMBL/GenBank/DDBJ whole genome shotgun (WGS) entry which is preliminary data.</text>
</comment>
<reference evidence="1 2" key="1">
    <citation type="journal article" date="2020" name="Mol. Biol. Evol.">
        <title>Interspecific Gene Flow and the Evolution of Specialization in Black and White Rhinoceros.</title>
        <authorList>
            <person name="Moodley Y."/>
            <person name="Westbury M.V."/>
            <person name="Russo I.M."/>
            <person name="Gopalakrishnan S."/>
            <person name="Rakotoarivelo A."/>
            <person name="Olsen R.A."/>
            <person name="Prost S."/>
            <person name="Tunstall T."/>
            <person name="Ryder O.A."/>
            <person name="Dalen L."/>
            <person name="Bruford M.W."/>
        </authorList>
    </citation>
    <scope>NUCLEOTIDE SEQUENCE [LARGE SCALE GENOMIC DNA]</scope>
    <source>
        <strain evidence="1">SBR-YM</strain>
        <tissue evidence="1">Skin</tissue>
    </source>
</reference>